<keyword evidence="10" id="KW-1185">Reference proteome</keyword>
<dbReference type="InterPro" id="IPR050493">
    <property type="entry name" value="FAD-dep_Monooxygenase_BioMet"/>
</dbReference>
<keyword evidence="6" id="KW-1133">Transmembrane helix</keyword>
<dbReference type="PANTHER" id="PTHR13789:SF314">
    <property type="entry name" value="FAD-BINDING DOMAIN-CONTAINING PROTEIN"/>
    <property type="match status" value="1"/>
</dbReference>
<evidence type="ECO:0008006" key="11">
    <source>
        <dbReference type="Google" id="ProtNLM"/>
    </source>
</evidence>
<feature type="domain" description="FAD dependent oxidoreductase" evidence="7">
    <location>
        <begin position="13"/>
        <end position="146"/>
    </location>
</feature>
<evidence type="ECO:0000256" key="1">
    <source>
        <dbReference type="ARBA" id="ARBA00007992"/>
    </source>
</evidence>
<dbReference type="GO" id="GO:0071949">
    <property type="term" value="F:FAD binding"/>
    <property type="evidence" value="ECO:0007669"/>
    <property type="project" value="InterPro"/>
</dbReference>
<keyword evidence="4" id="KW-0560">Oxidoreductase</keyword>
<dbReference type="PRINTS" id="PR00420">
    <property type="entry name" value="RNGMNOXGNASE"/>
</dbReference>
<dbReference type="Pfam" id="PF01494">
    <property type="entry name" value="FAD_binding_3"/>
    <property type="match status" value="1"/>
</dbReference>
<organism evidence="9 10">
    <name type="scientific">Penicillium malachiteum</name>
    <dbReference type="NCBI Taxonomy" id="1324776"/>
    <lineage>
        <taxon>Eukaryota</taxon>
        <taxon>Fungi</taxon>
        <taxon>Dikarya</taxon>
        <taxon>Ascomycota</taxon>
        <taxon>Pezizomycotina</taxon>
        <taxon>Eurotiomycetes</taxon>
        <taxon>Eurotiomycetidae</taxon>
        <taxon>Eurotiales</taxon>
        <taxon>Aspergillaceae</taxon>
        <taxon>Penicillium</taxon>
    </lineage>
</organism>
<evidence type="ECO:0000313" key="10">
    <source>
        <dbReference type="Proteomes" id="UP001215712"/>
    </source>
</evidence>
<evidence type="ECO:0000259" key="7">
    <source>
        <dbReference type="Pfam" id="PF01266"/>
    </source>
</evidence>
<dbReference type="InterPro" id="IPR036188">
    <property type="entry name" value="FAD/NAD-bd_sf"/>
</dbReference>
<keyword evidence="3" id="KW-0274">FAD</keyword>
<keyword evidence="6" id="KW-0472">Membrane</keyword>
<dbReference type="PANTHER" id="PTHR13789">
    <property type="entry name" value="MONOOXYGENASE"/>
    <property type="match status" value="1"/>
</dbReference>
<accession>A0AAD6HQ47</accession>
<dbReference type="GO" id="GO:0004497">
    <property type="term" value="F:monooxygenase activity"/>
    <property type="evidence" value="ECO:0007669"/>
    <property type="project" value="UniProtKB-KW"/>
</dbReference>
<reference evidence="9" key="1">
    <citation type="journal article" date="2023" name="IMA Fungus">
        <title>Comparative genomic study of the Penicillium genus elucidates a diverse pangenome and 15 lateral gene transfer events.</title>
        <authorList>
            <person name="Petersen C."/>
            <person name="Sorensen T."/>
            <person name="Nielsen M.R."/>
            <person name="Sondergaard T.E."/>
            <person name="Sorensen J.L."/>
            <person name="Fitzpatrick D.A."/>
            <person name="Frisvad J.C."/>
            <person name="Nielsen K.L."/>
        </authorList>
    </citation>
    <scope>NUCLEOTIDE SEQUENCE</scope>
    <source>
        <strain evidence="9">IBT 17514</strain>
    </source>
</reference>
<dbReference type="Proteomes" id="UP001215712">
    <property type="component" value="Unassembled WGS sequence"/>
</dbReference>
<sequence>MTEIGTTPTKLNVAIVGGGIAGLAAAAFLRKHRQYNVKVYELRGADWEESSAALGLQTNGTSIVEQLGITRKELRGVTGTGYRTYNLREEQMSKGLVTVRPDGETGFWFVHRQDLKDALLQRVTTEDGEGEPVEVVYDSRIEKIDPEAGVLMFSDRAPVEVDLIIGADGIHSKVREFVIPPSHPEPALCGLCVYRFVVPMDVLRDANGKMLNTLTFDDGNFVVIVAAGDEGNRSMVIYPCRELELMNFVCGVPDTSSRVLAQLKSPGSHQSLVDDMLQEFHDFPDWILQTVRRTTLIEPFPVIDQEPLPTYVKGQTMLIGDAAHAMSPYQAQATNQALEDVEGFNVLLADASSRDSIPVLLKLWDSIRRPHASVVQSDSRDSQAKLSTTQSSDAFLQFKPFVSMKEALARS</sequence>
<keyword evidence="6" id="KW-0812">Transmembrane</keyword>
<dbReference type="EMBL" id="JAQJAN010000004">
    <property type="protein sequence ID" value="KAJ5732211.1"/>
    <property type="molecule type" value="Genomic_DNA"/>
</dbReference>
<evidence type="ECO:0000256" key="5">
    <source>
        <dbReference type="ARBA" id="ARBA00023033"/>
    </source>
</evidence>
<dbReference type="Pfam" id="PF01266">
    <property type="entry name" value="DAO"/>
    <property type="match status" value="1"/>
</dbReference>
<name>A0AAD6HQ47_9EURO</name>
<evidence type="ECO:0000256" key="4">
    <source>
        <dbReference type="ARBA" id="ARBA00023002"/>
    </source>
</evidence>
<dbReference type="SUPFAM" id="SSF54373">
    <property type="entry name" value="FAD-linked reductases, C-terminal domain"/>
    <property type="match status" value="1"/>
</dbReference>
<feature type="domain" description="FAD-binding" evidence="8">
    <location>
        <begin position="310"/>
        <end position="374"/>
    </location>
</feature>
<evidence type="ECO:0000259" key="8">
    <source>
        <dbReference type="Pfam" id="PF01494"/>
    </source>
</evidence>
<comment type="caution">
    <text evidence="9">The sequence shown here is derived from an EMBL/GenBank/DDBJ whole genome shotgun (WGS) entry which is preliminary data.</text>
</comment>
<keyword evidence="5" id="KW-0503">Monooxygenase</keyword>
<reference evidence="9" key="2">
    <citation type="submission" date="2023-01" db="EMBL/GenBank/DDBJ databases">
        <authorList>
            <person name="Petersen C."/>
        </authorList>
    </citation>
    <scope>NUCLEOTIDE SEQUENCE</scope>
    <source>
        <strain evidence="9">IBT 17514</strain>
    </source>
</reference>
<proteinExistence type="inferred from homology"/>
<evidence type="ECO:0000256" key="2">
    <source>
        <dbReference type="ARBA" id="ARBA00022630"/>
    </source>
</evidence>
<dbReference type="InterPro" id="IPR002938">
    <property type="entry name" value="FAD-bd"/>
</dbReference>
<dbReference type="Gene3D" id="3.50.50.60">
    <property type="entry name" value="FAD/NAD(P)-binding domain"/>
    <property type="match status" value="1"/>
</dbReference>
<evidence type="ECO:0000256" key="3">
    <source>
        <dbReference type="ARBA" id="ARBA00022827"/>
    </source>
</evidence>
<protein>
    <recommendedName>
        <fullName evidence="11">FAD-binding domain-containing protein</fullName>
    </recommendedName>
</protein>
<evidence type="ECO:0000256" key="6">
    <source>
        <dbReference type="SAM" id="Phobius"/>
    </source>
</evidence>
<evidence type="ECO:0000313" key="9">
    <source>
        <dbReference type="EMBL" id="KAJ5732211.1"/>
    </source>
</evidence>
<feature type="transmembrane region" description="Helical" evidence="6">
    <location>
        <begin position="12"/>
        <end position="29"/>
    </location>
</feature>
<gene>
    <name evidence="9" type="ORF">N7493_003692</name>
</gene>
<dbReference type="AlphaFoldDB" id="A0AAD6HQ47"/>
<dbReference type="InterPro" id="IPR006076">
    <property type="entry name" value="FAD-dep_OxRdtase"/>
</dbReference>
<comment type="similarity">
    <text evidence="1">Belongs to the paxM FAD-dependent monooxygenase family.</text>
</comment>
<keyword evidence="2" id="KW-0285">Flavoprotein</keyword>
<dbReference type="SUPFAM" id="SSF51905">
    <property type="entry name" value="FAD/NAD(P)-binding domain"/>
    <property type="match status" value="1"/>
</dbReference>